<evidence type="ECO:0000256" key="7">
    <source>
        <dbReference type="ARBA" id="ARBA00023294"/>
    </source>
</evidence>
<evidence type="ECO:0000256" key="5">
    <source>
        <dbReference type="ARBA" id="ARBA00023163"/>
    </source>
</evidence>
<evidence type="ECO:0000256" key="4">
    <source>
        <dbReference type="ARBA" id="ARBA00023015"/>
    </source>
</evidence>
<keyword evidence="10" id="KW-1185">Reference proteome</keyword>
<dbReference type="Gene3D" id="3.10.20.90">
    <property type="entry name" value="Phosphatidylinositol 3-kinase Catalytic Subunit, Chain A, domain 1"/>
    <property type="match status" value="1"/>
</dbReference>
<dbReference type="GeneID" id="110789822"/>
<dbReference type="InterPro" id="IPR033389">
    <property type="entry name" value="AUX/IAA_dom"/>
</dbReference>
<reference evidence="10" key="1">
    <citation type="journal article" date="2021" name="Nat. Commun.">
        <title>Genomic analyses provide insights into spinach domestication and the genetic basis of agronomic traits.</title>
        <authorList>
            <person name="Cai X."/>
            <person name="Sun X."/>
            <person name="Xu C."/>
            <person name="Sun H."/>
            <person name="Wang X."/>
            <person name="Ge C."/>
            <person name="Zhang Z."/>
            <person name="Wang Q."/>
            <person name="Fei Z."/>
            <person name="Jiao C."/>
            <person name="Wang Q."/>
        </authorList>
    </citation>
    <scope>NUCLEOTIDE SEQUENCE [LARGE SCALE GENOMIC DNA]</scope>
    <source>
        <strain evidence="10">cv. Varoflay</strain>
    </source>
</reference>
<dbReference type="GO" id="GO:0009734">
    <property type="term" value="P:auxin-activated signaling pathway"/>
    <property type="evidence" value="ECO:0007669"/>
    <property type="project" value="UniProtKB-UniRule"/>
</dbReference>
<keyword evidence="3 8" id="KW-0678">Repressor</keyword>
<dbReference type="PROSITE" id="PS51745">
    <property type="entry name" value="PB1"/>
    <property type="match status" value="1"/>
</dbReference>
<comment type="similarity">
    <text evidence="2 8">Belongs to the Aux/IAA family.</text>
</comment>
<evidence type="ECO:0000313" key="11">
    <source>
        <dbReference type="RefSeq" id="XP_021850215.1"/>
    </source>
</evidence>
<evidence type="ECO:0000256" key="8">
    <source>
        <dbReference type="RuleBase" id="RU004549"/>
    </source>
</evidence>
<sequence length="183" mass="20838">MESNMASFLLNTSALDLGLSLNTIHTQACDPVDQMNVGRQGMQLHSTIIPGGYNNNHNEMEWPYLKSPKCSKSNPDDCGEDLEGVESKERWPYVKVNMDGVIVGRKICLVDHLGYPSLALQLEDMFGGFTPYGVRLFQRGSEFMLFYKDREENWRSAGDVPWKDFVDCAKRLRVVRKNRVLLS</sequence>
<protein>
    <recommendedName>
        <fullName evidence="8">Auxin-responsive protein</fullName>
    </recommendedName>
</protein>
<accession>A0A9R0JXL2</accession>
<dbReference type="AlphaFoldDB" id="A0A9R0JXL2"/>
<dbReference type="Proteomes" id="UP000813463">
    <property type="component" value="Chromosome 3"/>
</dbReference>
<dbReference type="KEGG" id="soe:110789822"/>
<evidence type="ECO:0000259" key="9">
    <source>
        <dbReference type="PROSITE" id="PS51745"/>
    </source>
</evidence>
<reference evidence="11" key="2">
    <citation type="submission" date="2025-08" db="UniProtKB">
        <authorList>
            <consortium name="RefSeq"/>
        </authorList>
    </citation>
    <scope>IDENTIFICATION</scope>
    <source>
        <tissue evidence="11">Leaf</tissue>
    </source>
</reference>
<dbReference type="PANTHER" id="PTHR31734">
    <property type="entry name" value="AUXIN-RESPONSIVE PROTEIN IAA17"/>
    <property type="match status" value="1"/>
</dbReference>
<dbReference type="SUPFAM" id="SSF54277">
    <property type="entry name" value="CAD &amp; PB1 domains"/>
    <property type="match status" value="1"/>
</dbReference>
<comment type="subcellular location">
    <subcellularLocation>
        <location evidence="1 8">Nucleus</location>
    </subcellularLocation>
</comment>
<dbReference type="GO" id="GO:0005634">
    <property type="term" value="C:nucleus"/>
    <property type="evidence" value="ECO:0007669"/>
    <property type="project" value="UniProtKB-SubCell"/>
</dbReference>
<dbReference type="Pfam" id="PF02309">
    <property type="entry name" value="AUX_IAA"/>
    <property type="match status" value="1"/>
</dbReference>
<keyword evidence="4 8" id="KW-0805">Transcription regulation</keyword>
<dbReference type="PANTHER" id="PTHR31734:SF114">
    <property type="entry name" value="AUXIN-RESPONSIVE PROTEIN IAA32"/>
    <property type="match status" value="1"/>
</dbReference>
<dbReference type="InterPro" id="IPR003311">
    <property type="entry name" value="AUX_IAA"/>
</dbReference>
<dbReference type="RefSeq" id="XP_021850215.1">
    <property type="nucleotide sequence ID" value="XM_021994523.2"/>
</dbReference>
<keyword evidence="6 8" id="KW-0539">Nucleus</keyword>
<evidence type="ECO:0000256" key="1">
    <source>
        <dbReference type="ARBA" id="ARBA00004123"/>
    </source>
</evidence>
<dbReference type="GO" id="GO:0006355">
    <property type="term" value="P:regulation of DNA-templated transcription"/>
    <property type="evidence" value="ECO:0007669"/>
    <property type="project" value="InterPro"/>
</dbReference>
<name>A0A9R0JXL2_SPIOL</name>
<evidence type="ECO:0000256" key="6">
    <source>
        <dbReference type="ARBA" id="ARBA00023242"/>
    </source>
</evidence>
<comment type="subunit">
    <text evidence="8">Homodimers and heterodimers.</text>
</comment>
<evidence type="ECO:0000313" key="10">
    <source>
        <dbReference type="Proteomes" id="UP000813463"/>
    </source>
</evidence>
<evidence type="ECO:0000256" key="3">
    <source>
        <dbReference type="ARBA" id="ARBA00022491"/>
    </source>
</evidence>
<keyword evidence="7 8" id="KW-0927">Auxin signaling pathway</keyword>
<evidence type="ECO:0000256" key="2">
    <source>
        <dbReference type="ARBA" id="ARBA00006728"/>
    </source>
</evidence>
<dbReference type="OrthoDB" id="1900465at2759"/>
<keyword evidence="5 8" id="KW-0804">Transcription</keyword>
<comment type="function">
    <text evidence="8">Aux/IAA proteins are short-lived transcriptional factors that function as repressors of early auxin response genes at low auxin concentrations.</text>
</comment>
<feature type="domain" description="PB1" evidence="9">
    <location>
        <begin position="91"/>
        <end position="183"/>
    </location>
</feature>
<gene>
    <name evidence="11" type="primary">LOC110789822</name>
</gene>
<proteinExistence type="inferred from homology"/>
<dbReference type="InterPro" id="IPR053793">
    <property type="entry name" value="PB1-like"/>
</dbReference>
<organism evidence="10 11">
    <name type="scientific">Spinacia oleracea</name>
    <name type="common">Spinach</name>
    <dbReference type="NCBI Taxonomy" id="3562"/>
    <lineage>
        <taxon>Eukaryota</taxon>
        <taxon>Viridiplantae</taxon>
        <taxon>Streptophyta</taxon>
        <taxon>Embryophyta</taxon>
        <taxon>Tracheophyta</taxon>
        <taxon>Spermatophyta</taxon>
        <taxon>Magnoliopsida</taxon>
        <taxon>eudicotyledons</taxon>
        <taxon>Gunneridae</taxon>
        <taxon>Pentapetalae</taxon>
        <taxon>Caryophyllales</taxon>
        <taxon>Chenopodiaceae</taxon>
        <taxon>Chenopodioideae</taxon>
        <taxon>Anserineae</taxon>
        <taxon>Spinacia</taxon>
    </lineage>
</organism>